<keyword evidence="1" id="KW-0812">Transmembrane</keyword>
<evidence type="ECO:0000313" key="3">
    <source>
        <dbReference type="EMBL" id="AKN38332.1"/>
    </source>
</evidence>
<keyword evidence="1" id="KW-1133">Transmembrane helix</keyword>
<dbReference type="Pfam" id="PF07916">
    <property type="entry name" value="TraG_N"/>
    <property type="match status" value="1"/>
</dbReference>
<feature type="transmembrane region" description="Helical" evidence="1">
    <location>
        <begin position="126"/>
        <end position="144"/>
    </location>
</feature>
<organism evidence="3">
    <name type="scientific">Vibrio tasmaniensis</name>
    <dbReference type="NCBI Taxonomy" id="212663"/>
    <lineage>
        <taxon>Bacteria</taxon>
        <taxon>Pseudomonadati</taxon>
        <taxon>Pseudomonadota</taxon>
        <taxon>Gammaproteobacteria</taxon>
        <taxon>Vibrionales</taxon>
        <taxon>Vibrionaceae</taxon>
        <taxon>Vibrio</taxon>
    </lineage>
</organism>
<dbReference type="AlphaFoldDB" id="A0A0H3ZUV6"/>
<reference evidence="3" key="1">
    <citation type="journal article" date="2015" name="MBio">
        <title>Eco-Evolutionary Dynamics of Episomes among Ecologically Cohesive Bacterial Populations.</title>
        <authorList>
            <person name="Xue H."/>
            <person name="Cordero O.X."/>
            <person name="Camas F.M."/>
            <person name="Trimble W."/>
            <person name="Meyer F."/>
            <person name="Guglielmini J."/>
            <person name="Rocha E.P."/>
            <person name="Polz M.F."/>
        </authorList>
    </citation>
    <scope>NUCLEOTIDE SEQUENCE</scope>
    <source>
        <strain evidence="3">1F_146</strain>
    </source>
</reference>
<feature type="transmembrane region" description="Helical" evidence="1">
    <location>
        <begin position="58"/>
        <end position="75"/>
    </location>
</feature>
<accession>A0A0H3ZUV6</accession>
<name>A0A0H3ZUV6_9VIBR</name>
<protein>
    <submittedName>
        <fullName evidence="3">IncF plasmid conjugative transfer protein TraG</fullName>
    </submittedName>
</protein>
<keyword evidence="1" id="KW-0472">Membrane</keyword>
<feature type="transmembrane region" description="Helical" evidence="1">
    <location>
        <begin position="96"/>
        <end position="114"/>
    </location>
</feature>
<feature type="transmembrane region" description="Helical" evidence="1">
    <location>
        <begin position="33"/>
        <end position="52"/>
    </location>
</feature>
<proteinExistence type="predicted"/>
<sequence>MILEYYTYTSGEVVNKAFNALATFFRTNTFGDYLQMCMMLGLITSLFIFMLSRNPKDLIKWMVVFFAVPLFLINMKADMLIIDKTQPGKAYKVDNVPYLVAVPTYFSLLSWWGWPKVWKAFSPPPTMSVMVVLGCCLALSCISSQDNPGLMSWRCKNSGETTFITA</sequence>
<evidence type="ECO:0000259" key="2">
    <source>
        <dbReference type="Pfam" id="PF07916"/>
    </source>
</evidence>
<dbReference type="EMBL" id="KP795575">
    <property type="protein sequence ID" value="AKN38332.1"/>
    <property type="molecule type" value="Genomic_DNA"/>
</dbReference>
<feature type="domain" description="TraG N-terminal Proteobacteria" evidence="2">
    <location>
        <begin position="4"/>
        <end position="107"/>
    </location>
</feature>
<dbReference type="InterPro" id="IPR012931">
    <property type="entry name" value="TraG_N_Proteobacteria"/>
</dbReference>
<evidence type="ECO:0000256" key="1">
    <source>
        <dbReference type="SAM" id="Phobius"/>
    </source>
</evidence>